<proteinExistence type="predicted"/>
<evidence type="ECO:0000313" key="2">
    <source>
        <dbReference type="Proteomes" id="UP000283644"/>
    </source>
</evidence>
<dbReference type="EMBL" id="QXGH01000032">
    <property type="protein sequence ID" value="RHW24505.1"/>
    <property type="molecule type" value="Genomic_DNA"/>
</dbReference>
<comment type="caution">
    <text evidence="1">The sequence shown here is derived from an EMBL/GenBank/DDBJ whole genome shotgun (WGS) entry which is preliminary data.</text>
</comment>
<gene>
    <name evidence="1" type="ORF">D0Z08_24645</name>
</gene>
<accession>A0A417XW23</accession>
<organism evidence="1 2">
    <name type="scientific">Nocardioides immobilis</name>
    <dbReference type="NCBI Taxonomy" id="2049295"/>
    <lineage>
        <taxon>Bacteria</taxon>
        <taxon>Bacillati</taxon>
        <taxon>Actinomycetota</taxon>
        <taxon>Actinomycetes</taxon>
        <taxon>Propionibacteriales</taxon>
        <taxon>Nocardioidaceae</taxon>
        <taxon>Nocardioides</taxon>
    </lineage>
</organism>
<protein>
    <submittedName>
        <fullName evidence="1">Uncharacterized protein</fullName>
    </submittedName>
</protein>
<name>A0A417XW23_9ACTN</name>
<reference evidence="1 2" key="1">
    <citation type="submission" date="2018-09" db="EMBL/GenBank/DDBJ databases">
        <title>Genome sequencing of Nocardioides immobilis CCTCC AB 2017083 for comparison to Nocardioides silvaticus.</title>
        <authorList>
            <person name="Li C."/>
            <person name="Wang G."/>
        </authorList>
    </citation>
    <scope>NUCLEOTIDE SEQUENCE [LARGE SCALE GENOMIC DNA]</scope>
    <source>
        <strain evidence="1 2">CCTCC AB 2017083</strain>
    </source>
</reference>
<evidence type="ECO:0000313" key="1">
    <source>
        <dbReference type="EMBL" id="RHW24505.1"/>
    </source>
</evidence>
<dbReference type="Proteomes" id="UP000283644">
    <property type="component" value="Unassembled WGS sequence"/>
</dbReference>
<sequence>MWFEPMLAIRDRSLRTWRRQHPDLATIQDDRMCEWTLSELGPTYRNPVVLTTDDPEWVNIASRRSSIDDLASHLNDWILPIREYLRSPSGLLSLPDPWIDTGWLLQLVEFAVARGEPDVTMPLLARTRWLEDPAFKRGREMALAGKDPVRDWPQVLGYRIAKLGLHYDLGIATSET</sequence>
<dbReference type="AlphaFoldDB" id="A0A417XW23"/>
<keyword evidence="2" id="KW-1185">Reference proteome</keyword>